<dbReference type="Gene3D" id="3.90.1150.170">
    <property type="match status" value="1"/>
</dbReference>
<accession>A0ABW3ABI4</accession>
<dbReference type="InterPro" id="IPR015421">
    <property type="entry name" value="PyrdxlP-dep_Trfase_major"/>
</dbReference>
<dbReference type="Pfam" id="PF00282">
    <property type="entry name" value="Pyridoxal_deC"/>
    <property type="match status" value="1"/>
</dbReference>
<reference evidence="8" key="1">
    <citation type="journal article" date="2019" name="Int. J. Syst. Evol. Microbiol.">
        <title>The Global Catalogue of Microorganisms (GCM) 10K type strain sequencing project: providing services to taxonomists for standard genome sequencing and annotation.</title>
        <authorList>
            <consortium name="The Broad Institute Genomics Platform"/>
            <consortium name="The Broad Institute Genome Sequencing Center for Infectious Disease"/>
            <person name="Wu L."/>
            <person name="Ma J."/>
        </authorList>
    </citation>
    <scope>NUCLEOTIDE SEQUENCE [LARGE SCALE GENOMIC DNA]</scope>
    <source>
        <strain evidence="8">JCM 32148</strain>
    </source>
</reference>
<keyword evidence="4 6" id="KW-0663">Pyridoxal phosphate</keyword>
<dbReference type="InterPro" id="IPR015424">
    <property type="entry name" value="PyrdxlP-dep_Trfase"/>
</dbReference>
<evidence type="ECO:0000256" key="1">
    <source>
        <dbReference type="ARBA" id="ARBA00001933"/>
    </source>
</evidence>
<comment type="similarity">
    <text evidence="2 6">Belongs to the group II decarboxylase family.</text>
</comment>
<dbReference type="EMBL" id="JBHTHM010002633">
    <property type="protein sequence ID" value="MFD0788265.1"/>
    <property type="molecule type" value="Genomic_DNA"/>
</dbReference>
<evidence type="ECO:0000256" key="5">
    <source>
        <dbReference type="ARBA" id="ARBA00023239"/>
    </source>
</evidence>
<evidence type="ECO:0000256" key="6">
    <source>
        <dbReference type="RuleBase" id="RU000382"/>
    </source>
</evidence>
<feature type="non-terminal residue" evidence="7">
    <location>
        <position position="206"/>
    </location>
</feature>
<keyword evidence="8" id="KW-1185">Reference proteome</keyword>
<protein>
    <submittedName>
        <fullName evidence="7">Pyridoxal phosphate-dependent decarboxylase family protein</fullName>
    </submittedName>
</protein>
<name>A0ABW3ABI4_9ACTN</name>
<feature type="non-terminal residue" evidence="7">
    <location>
        <position position="1"/>
    </location>
</feature>
<evidence type="ECO:0000313" key="7">
    <source>
        <dbReference type="EMBL" id="MFD0788265.1"/>
    </source>
</evidence>
<dbReference type="PANTHER" id="PTHR45677:SF8">
    <property type="entry name" value="CYSTEINE SULFINIC ACID DECARBOXYLASE"/>
    <property type="match status" value="1"/>
</dbReference>
<dbReference type="Gene3D" id="3.40.640.10">
    <property type="entry name" value="Type I PLP-dependent aspartate aminotransferase-like (Major domain)"/>
    <property type="match status" value="1"/>
</dbReference>
<gene>
    <name evidence="7" type="ORF">ACFQZ8_30500</name>
</gene>
<dbReference type="SUPFAM" id="SSF53383">
    <property type="entry name" value="PLP-dependent transferases"/>
    <property type="match status" value="1"/>
</dbReference>
<organism evidence="7 8">
    <name type="scientific">Micromonospora azadirachtae</name>
    <dbReference type="NCBI Taxonomy" id="1970735"/>
    <lineage>
        <taxon>Bacteria</taxon>
        <taxon>Bacillati</taxon>
        <taxon>Actinomycetota</taxon>
        <taxon>Actinomycetes</taxon>
        <taxon>Micromonosporales</taxon>
        <taxon>Micromonosporaceae</taxon>
        <taxon>Micromonospora</taxon>
    </lineage>
</organism>
<evidence type="ECO:0000256" key="4">
    <source>
        <dbReference type="ARBA" id="ARBA00022898"/>
    </source>
</evidence>
<evidence type="ECO:0000256" key="2">
    <source>
        <dbReference type="ARBA" id="ARBA00009533"/>
    </source>
</evidence>
<evidence type="ECO:0000313" key="8">
    <source>
        <dbReference type="Proteomes" id="UP001597053"/>
    </source>
</evidence>
<comment type="cofactor">
    <cofactor evidence="1 6">
        <name>pyridoxal 5'-phosphate</name>
        <dbReference type="ChEBI" id="CHEBI:597326"/>
    </cofactor>
</comment>
<proteinExistence type="inferred from homology"/>
<dbReference type="PANTHER" id="PTHR45677">
    <property type="entry name" value="GLUTAMATE DECARBOXYLASE-RELATED"/>
    <property type="match status" value="1"/>
</dbReference>
<comment type="caution">
    <text evidence="7">The sequence shown here is derived from an EMBL/GenBank/DDBJ whole genome shotgun (WGS) entry which is preliminary data.</text>
</comment>
<dbReference type="InterPro" id="IPR002129">
    <property type="entry name" value="PyrdxlP-dep_de-COase"/>
</dbReference>
<evidence type="ECO:0000256" key="3">
    <source>
        <dbReference type="ARBA" id="ARBA00022793"/>
    </source>
</evidence>
<dbReference type="Proteomes" id="UP001597053">
    <property type="component" value="Unassembled WGS sequence"/>
</dbReference>
<keyword evidence="3" id="KW-0210">Decarboxylase</keyword>
<sequence length="206" mass="22205">RVARRVAGVDRPFTGVTPGELAPRVAGVDLDRPLGDTAAALDELDEVYLRDAVWFHHPRYLAHLNCPVVIPALLGEAVLSAVNSSLDTWDQSVGATLIERRLIDWTAERIGLGPAADGVFTSGGSQSNLQALLLAREEACQVAPGPQARAELLPRLRVLTSTAGHFSVQKSANLLGLAPDAVLTVPTDARRRMIPAVLRREIERCR</sequence>
<keyword evidence="5 6" id="KW-0456">Lyase</keyword>